<dbReference type="PANTHER" id="PTHR12993">
    <property type="entry name" value="N-ACETYLGLUCOSAMINYL-PHOSPHATIDYLINOSITOL DE-N-ACETYLASE-RELATED"/>
    <property type="match status" value="1"/>
</dbReference>
<dbReference type="GO" id="GO:0016137">
    <property type="term" value="P:glycoside metabolic process"/>
    <property type="evidence" value="ECO:0007669"/>
    <property type="project" value="UniProtKB-ARBA"/>
</dbReference>
<comment type="caution">
    <text evidence="2">The sequence shown here is derived from an EMBL/GenBank/DDBJ whole genome shotgun (WGS) entry which is preliminary data.</text>
</comment>
<reference evidence="2 3" key="1">
    <citation type="submission" date="2019-06" db="EMBL/GenBank/DDBJ databases">
        <title>Whole genome shotgun sequence of Pseudonocardia hydrocarbonoxydans NBRC 14498.</title>
        <authorList>
            <person name="Hosoyama A."/>
            <person name="Uohara A."/>
            <person name="Ohji S."/>
            <person name="Ichikawa N."/>
        </authorList>
    </citation>
    <scope>NUCLEOTIDE SEQUENCE [LARGE SCALE GENOMIC DNA]</scope>
    <source>
        <strain evidence="2 3">NBRC 14498</strain>
    </source>
</reference>
<dbReference type="Proteomes" id="UP000320338">
    <property type="component" value="Unassembled WGS sequence"/>
</dbReference>
<dbReference type="SUPFAM" id="SSF102588">
    <property type="entry name" value="LmbE-like"/>
    <property type="match status" value="1"/>
</dbReference>
<gene>
    <name evidence="2" type="ORF">PHY01_11830</name>
</gene>
<dbReference type="PANTHER" id="PTHR12993:SF29">
    <property type="entry name" value="BLR3841 PROTEIN"/>
    <property type="match status" value="1"/>
</dbReference>
<dbReference type="Pfam" id="PF05401">
    <property type="entry name" value="NodS"/>
    <property type="match status" value="1"/>
</dbReference>
<dbReference type="GO" id="GO:0009312">
    <property type="term" value="P:oligosaccharide biosynthetic process"/>
    <property type="evidence" value="ECO:0007669"/>
    <property type="project" value="InterPro"/>
</dbReference>
<organism evidence="2 3">
    <name type="scientific">Pseudonocardia hydrocarbonoxydans</name>
    <dbReference type="NCBI Taxonomy" id="76726"/>
    <lineage>
        <taxon>Bacteria</taxon>
        <taxon>Bacillati</taxon>
        <taxon>Actinomycetota</taxon>
        <taxon>Actinomycetes</taxon>
        <taxon>Pseudonocardiales</taxon>
        <taxon>Pseudonocardiaceae</taxon>
        <taxon>Pseudonocardia</taxon>
    </lineage>
</organism>
<dbReference type="SUPFAM" id="SSF53335">
    <property type="entry name" value="S-adenosyl-L-methionine-dependent methyltransferases"/>
    <property type="match status" value="1"/>
</dbReference>
<dbReference type="InterPro" id="IPR029063">
    <property type="entry name" value="SAM-dependent_MTases_sf"/>
</dbReference>
<keyword evidence="1" id="KW-0862">Zinc</keyword>
<dbReference type="EMBL" id="BJNG01000011">
    <property type="protein sequence ID" value="GEC18900.1"/>
    <property type="molecule type" value="Genomic_DNA"/>
</dbReference>
<dbReference type="InterPro" id="IPR024078">
    <property type="entry name" value="LmbE-like_dom_sf"/>
</dbReference>
<dbReference type="GO" id="GO:0008757">
    <property type="term" value="F:S-adenosylmethionine-dependent methyltransferase activity"/>
    <property type="evidence" value="ECO:0007669"/>
    <property type="project" value="InterPro"/>
</dbReference>
<accession>A0A4Y3WLJ8</accession>
<name>A0A4Y3WLJ8_9PSEU</name>
<evidence type="ECO:0000313" key="3">
    <source>
        <dbReference type="Proteomes" id="UP000320338"/>
    </source>
</evidence>
<protein>
    <recommendedName>
        <fullName evidence="4">Methyltransferase domain-containing protein</fullName>
    </recommendedName>
</protein>
<dbReference type="InterPro" id="IPR008715">
    <property type="entry name" value="SAM-MeTfrase_NodS-like"/>
</dbReference>
<evidence type="ECO:0008006" key="4">
    <source>
        <dbReference type="Google" id="ProtNLM"/>
    </source>
</evidence>
<dbReference type="GO" id="GO:0016811">
    <property type="term" value="F:hydrolase activity, acting on carbon-nitrogen (but not peptide) bonds, in linear amides"/>
    <property type="evidence" value="ECO:0007669"/>
    <property type="project" value="TreeGrafter"/>
</dbReference>
<dbReference type="InterPro" id="IPR003737">
    <property type="entry name" value="GlcNAc_PI_deacetylase-related"/>
</dbReference>
<dbReference type="Pfam" id="PF02585">
    <property type="entry name" value="PIG-L"/>
    <property type="match status" value="1"/>
</dbReference>
<dbReference type="Gene3D" id="3.40.50.10320">
    <property type="entry name" value="LmbE-like"/>
    <property type="match status" value="1"/>
</dbReference>
<evidence type="ECO:0000313" key="2">
    <source>
        <dbReference type="EMBL" id="GEC18900.1"/>
    </source>
</evidence>
<dbReference type="AlphaFoldDB" id="A0A4Y3WLJ8"/>
<proteinExistence type="predicted"/>
<keyword evidence="3" id="KW-1185">Reference proteome</keyword>
<evidence type="ECO:0000256" key="1">
    <source>
        <dbReference type="ARBA" id="ARBA00022833"/>
    </source>
</evidence>
<dbReference type="Gene3D" id="3.40.50.150">
    <property type="entry name" value="Vaccinia Virus protein VP39"/>
    <property type="match status" value="1"/>
</dbReference>
<sequence length="420" mass="44415">MTPPQAWLRDPPPPPFDLTALTGRVVVVAAHPDDETLGVGGLMHAAHRAGGRLELVVATDGEAAFPGLDGPGRAALAAARRRELDDALDELGLGEVAVHRLGMPDSALDADELAAALEPLLRGADAVLAPWTGDPHPDHAAAGHAAAAAAPVTATGWAYPIWTWAWLRPDDPAVPWRHARTHRLDDDSRAAKRRALARFPSQTGPGPGGEPPIVGPEVLAHFDTGAETVFRAPRAASAPRERFDELYTGGDGDPWDTRTSWYERRKRAVLLACLPRERYRHGAEPACGTGALTPALAARCDRLDVSDFSEAAVAAARAAGVAAVRAALPDAAALPGGLDLAVVSEVLYYLDDATLVATVDRLAEAVDPGGDVVVAHWRGWPADAPRDAGATHRVLLEDPRFTPLVSHVDEGFLLHVLRRA</sequence>